<accession>A0A643FBG2</accession>
<dbReference type="AlphaFoldDB" id="A0A643FBG2"/>
<proteinExistence type="predicted"/>
<name>A0A643FBG2_IDEDE</name>
<evidence type="ECO:0000313" key="2">
    <source>
        <dbReference type="EMBL" id="KAB0578083.1"/>
    </source>
</evidence>
<comment type="caution">
    <text evidence="2">The sequence shown here is derived from an EMBL/GenBank/DDBJ whole genome shotgun (WGS) entry which is preliminary data.</text>
</comment>
<evidence type="ECO:0000313" key="3">
    <source>
        <dbReference type="Proteomes" id="UP000430120"/>
    </source>
</evidence>
<gene>
    <name evidence="2" type="ORF">F7Q92_15815</name>
</gene>
<evidence type="ECO:0000256" key="1">
    <source>
        <dbReference type="SAM" id="MobiDB-lite"/>
    </source>
</evidence>
<reference evidence="2 3" key="1">
    <citation type="submission" date="2019-09" db="EMBL/GenBank/DDBJ databases">
        <title>Draft genome sequences of 48 bacterial type strains from the CCUG.</title>
        <authorList>
            <person name="Tunovic T."/>
            <person name="Pineiro-Iglesias B."/>
            <person name="Unosson C."/>
            <person name="Inganas E."/>
            <person name="Ohlen M."/>
            <person name="Cardew S."/>
            <person name="Jensie-Markopoulos S."/>
            <person name="Salva-Serra F."/>
            <person name="Jaen-Luchoro D."/>
            <person name="Karlsson R."/>
            <person name="Svensson-Stadler L."/>
            <person name="Chun J."/>
            <person name="Moore E."/>
        </authorList>
    </citation>
    <scope>NUCLEOTIDE SEQUENCE [LARGE SCALE GENOMIC DNA]</scope>
    <source>
        <strain evidence="2 3">CCUG 30977</strain>
    </source>
</reference>
<feature type="compositionally biased region" description="Basic and acidic residues" evidence="1">
    <location>
        <begin position="156"/>
        <end position="166"/>
    </location>
</feature>
<sequence length="336" mass="36599">MSVEDMVRSARIIMSTLQSMPIKGEFEDIKTKEDISRLTDATENYRWPEFSQTLPIDLNGPSAYRSSLGSFLVFTGVTKESSKRIGLVINLANHRTSIYTIGDHDVSPSGDSLANALVIGLEIEESAKKTFDQPPTKEQLRAHTLNLIDETISRFGRTDGEPDEKPSNAAQATEARPEEGVPLTTGTLKFAKGLSLSTLKKWYSVSQCGVVDKVEMCMGTNTLNSPPPILLGSRGLVCLIGKPVQFTILNGSMSGVRCETSDELWQASGTMMTGDYGPATVTNKPFQSINLEEHVWVRDGLRYSVARMFGSSLRGDPVNQLMVSIQVVGSGGEGKQ</sequence>
<feature type="region of interest" description="Disordered" evidence="1">
    <location>
        <begin position="154"/>
        <end position="181"/>
    </location>
</feature>
<dbReference type="Proteomes" id="UP000430120">
    <property type="component" value="Unassembled WGS sequence"/>
</dbReference>
<dbReference type="RefSeq" id="WP_151125063.1">
    <property type="nucleotide sequence ID" value="NZ_CP088081.1"/>
</dbReference>
<protein>
    <submittedName>
        <fullName evidence="2">Uncharacterized protein</fullName>
    </submittedName>
</protein>
<keyword evidence="3" id="KW-1185">Reference proteome</keyword>
<dbReference type="EMBL" id="VZPB01000043">
    <property type="protein sequence ID" value="KAB0578083.1"/>
    <property type="molecule type" value="Genomic_DNA"/>
</dbReference>
<organism evidence="2 3">
    <name type="scientific">Ideonella dechloratans</name>
    <dbReference type="NCBI Taxonomy" id="36863"/>
    <lineage>
        <taxon>Bacteria</taxon>
        <taxon>Pseudomonadati</taxon>
        <taxon>Pseudomonadota</taxon>
        <taxon>Betaproteobacteria</taxon>
        <taxon>Burkholderiales</taxon>
        <taxon>Sphaerotilaceae</taxon>
        <taxon>Ideonella</taxon>
    </lineage>
</organism>